<evidence type="ECO:0000256" key="1">
    <source>
        <dbReference type="SAM" id="MobiDB-lite"/>
    </source>
</evidence>
<dbReference type="HOGENOM" id="CLU_025132_0_0_0"/>
<dbReference type="RefSeq" id="WP_015247318.1">
    <property type="nucleotide sequence ID" value="NC_019892.1"/>
</dbReference>
<keyword evidence="2" id="KW-0812">Transmembrane</keyword>
<feature type="transmembrane region" description="Helical" evidence="2">
    <location>
        <begin position="213"/>
        <end position="244"/>
    </location>
</feature>
<dbReference type="AlphaFoldDB" id="L0DHM3"/>
<reference evidence="3 4" key="1">
    <citation type="submission" date="2012-02" db="EMBL/GenBank/DDBJ databases">
        <title>Complete sequence of chromosome of Singulisphaera acidiphila DSM 18658.</title>
        <authorList>
            <consortium name="US DOE Joint Genome Institute (JGI-PGF)"/>
            <person name="Lucas S."/>
            <person name="Copeland A."/>
            <person name="Lapidus A."/>
            <person name="Glavina del Rio T."/>
            <person name="Dalin E."/>
            <person name="Tice H."/>
            <person name="Bruce D."/>
            <person name="Goodwin L."/>
            <person name="Pitluck S."/>
            <person name="Peters L."/>
            <person name="Ovchinnikova G."/>
            <person name="Chertkov O."/>
            <person name="Kyrpides N."/>
            <person name="Mavromatis K."/>
            <person name="Ivanova N."/>
            <person name="Brettin T."/>
            <person name="Detter J.C."/>
            <person name="Han C."/>
            <person name="Larimer F."/>
            <person name="Land M."/>
            <person name="Hauser L."/>
            <person name="Markowitz V."/>
            <person name="Cheng J.-F."/>
            <person name="Hugenholtz P."/>
            <person name="Woyke T."/>
            <person name="Wu D."/>
            <person name="Tindall B."/>
            <person name="Pomrenke H."/>
            <person name="Brambilla E."/>
            <person name="Klenk H.-P."/>
            <person name="Eisen J.A."/>
        </authorList>
    </citation>
    <scope>NUCLEOTIDE SEQUENCE [LARGE SCALE GENOMIC DNA]</scope>
    <source>
        <strain evidence="4">ATCC BAA-1392 / DSM 18658 / VKM B-2454 / MOB10</strain>
    </source>
</reference>
<dbReference type="EMBL" id="CP003364">
    <property type="protein sequence ID" value="AGA28186.1"/>
    <property type="molecule type" value="Genomic_DNA"/>
</dbReference>
<protein>
    <recommendedName>
        <fullName evidence="5">Glycosyltransferase RgtA/B/C/D-like domain-containing protein</fullName>
    </recommendedName>
</protein>
<evidence type="ECO:0000313" key="4">
    <source>
        <dbReference type="Proteomes" id="UP000010798"/>
    </source>
</evidence>
<proteinExistence type="predicted"/>
<feature type="compositionally biased region" description="Basic and acidic residues" evidence="1">
    <location>
        <begin position="15"/>
        <end position="24"/>
    </location>
</feature>
<organism evidence="3 4">
    <name type="scientific">Singulisphaera acidiphila (strain ATCC BAA-1392 / DSM 18658 / VKM B-2454 / MOB10)</name>
    <dbReference type="NCBI Taxonomy" id="886293"/>
    <lineage>
        <taxon>Bacteria</taxon>
        <taxon>Pseudomonadati</taxon>
        <taxon>Planctomycetota</taxon>
        <taxon>Planctomycetia</taxon>
        <taxon>Isosphaerales</taxon>
        <taxon>Isosphaeraceae</taxon>
        <taxon>Singulisphaera</taxon>
    </lineage>
</organism>
<feature type="transmembrane region" description="Helical" evidence="2">
    <location>
        <begin position="189"/>
        <end position="207"/>
    </location>
</feature>
<keyword evidence="2" id="KW-1133">Transmembrane helix</keyword>
<evidence type="ECO:0008006" key="5">
    <source>
        <dbReference type="Google" id="ProtNLM"/>
    </source>
</evidence>
<feature type="transmembrane region" description="Helical" evidence="2">
    <location>
        <begin position="265"/>
        <end position="288"/>
    </location>
</feature>
<feature type="transmembrane region" description="Helical" evidence="2">
    <location>
        <begin position="139"/>
        <end position="157"/>
    </location>
</feature>
<dbReference type="KEGG" id="saci:Sinac_3959"/>
<feature type="transmembrane region" description="Helical" evidence="2">
    <location>
        <begin position="361"/>
        <end position="385"/>
    </location>
</feature>
<evidence type="ECO:0000313" key="3">
    <source>
        <dbReference type="EMBL" id="AGA28186.1"/>
    </source>
</evidence>
<feature type="transmembrane region" description="Helical" evidence="2">
    <location>
        <begin position="397"/>
        <end position="421"/>
    </location>
</feature>
<dbReference type="STRING" id="886293.Sinac_3959"/>
<sequence length="625" mass="68519">MNQAGQAGDVNEPGRTPDTKRGETGKSALGFHWLRAAILASSVGLMLPGAWGHSATVVEFAQLPAGLAAWQRGSLGIYRVCGPVSKLLYALPAYLAGVRVDYPEAFDSDIQSRREWELGRIFQSQQVARYQDVYRWSRLLPILMTVLGGCLVCEWSTRLFGPWPGIASLCVWCWTPPILAHGSLITSDMLSAVTLLLAARTFWAFLIKPTIPLAIWAGLVLGLAVATKFTLLMLYPCWGLLLLVRAIQLRGPADLEPRPGPIPPARFVACILILLTMSVVAINALYLFQDVGFRLADWQSGRSSLARGILDLQSQRATSWLLRIPLPIPLELLRGLDFQLADVERVQSAYLLGRTQLGGWWYWYPAAFLLKTPLPVLALFALAIVRIPRAIQTADSTIIWASLCLLIPAAESSLAVAASTGTGTNAAFRYLVPSMALLCVWVGYAFRDRSRVMRRITGVLLIWLLAATAVGLPDHLGWSNEASWAWERWSGRPALIGDSLDWGQDLARLGGWVSRHAREESTLVRVYGLGTGDPYGLTPPAALPQSTPGERAAYLAISVDMLFGYESENSVTIGQNYPSISDEQQLALPFLKPLARIGRTIRIYRLSDLQATGAIDHEASLPPKT</sequence>
<feature type="region of interest" description="Disordered" evidence="1">
    <location>
        <begin position="1"/>
        <end position="24"/>
    </location>
</feature>
<keyword evidence="4" id="KW-1185">Reference proteome</keyword>
<dbReference type="eggNOG" id="COG1807">
    <property type="taxonomic scope" value="Bacteria"/>
</dbReference>
<feature type="transmembrane region" description="Helical" evidence="2">
    <location>
        <begin position="458"/>
        <end position="478"/>
    </location>
</feature>
<evidence type="ECO:0000256" key="2">
    <source>
        <dbReference type="SAM" id="Phobius"/>
    </source>
</evidence>
<accession>L0DHM3</accession>
<dbReference type="Proteomes" id="UP000010798">
    <property type="component" value="Chromosome"/>
</dbReference>
<name>L0DHM3_SINAD</name>
<keyword evidence="2" id="KW-0472">Membrane</keyword>
<dbReference type="OrthoDB" id="224989at2"/>
<gene>
    <name evidence="3" type="ordered locus">Sinac_3959</name>
</gene>
<feature type="transmembrane region" description="Helical" evidence="2">
    <location>
        <begin position="163"/>
        <end position="182"/>
    </location>
</feature>
<feature type="transmembrane region" description="Helical" evidence="2">
    <location>
        <begin position="427"/>
        <end position="446"/>
    </location>
</feature>